<evidence type="ECO:0000256" key="1">
    <source>
        <dbReference type="ARBA" id="ARBA00022801"/>
    </source>
</evidence>
<dbReference type="Gene3D" id="3.40.800.20">
    <property type="entry name" value="Histone deacetylase domain"/>
    <property type="match status" value="1"/>
</dbReference>
<dbReference type="CDD" id="cd09993">
    <property type="entry name" value="HDAC_classIV"/>
    <property type="match status" value="1"/>
</dbReference>
<sequence length="310" mass="34043">MRALCSRLPLVYHAKYSFEPWPAAHRFRMSKFVDLHDHLLGRGIATKEQLHAPIDDPPDEWFTAVHDADYYFGFTDGTLPAPAMRRIGFEWSAQLVERTRLECAGTVLAARLALEHGLACNLGGGTHHAHRDFGSGFTILNDLAVSARYVQNTGLAARVLIVDLDVHQGDGTASIFASDPTVYTLSFHCGKNFPFRKSRSDLDIDLPPGTSDDAYLARLADVLPRVLQVAEPDLVLYDAGVDVAAVDTLGYLDLSDDGIYQRDEYVLRTCRAAGLPVATVIGGGYCTDLDELASRHAIVFRAAQAVWERG</sequence>
<protein>
    <recommendedName>
        <fullName evidence="2">Histone deacetylase domain-containing protein</fullName>
    </recommendedName>
</protein>
<gene>
    <name evidence="3" type="ORF">KFE25_008676</name>
</gene>
<dbReference type="Pfam" id="PF00850">
    <property type="entry name" value="Hist_deacetyl"/>
    <property type="match status" value="1"/>
</dbReference>
<keyword evidence="1" id="KW-0378">Hydrolase</keyword>
<dbReference type="AlphaFoldDB" id="A0A8J6CHI7"/>
<dbReference type="Proteomes" id="UP000751190">
    <property type="component" value="Unassembled WGS sequence"/>
</dbReference>
<proteinExistence type="predicted"/>
<dbReference type="GO" id="GO:0040029">
    <property type="term" value="P:epigenetic regulation of gene expression"/>
    <property type="evidence" value="ECO:0007669"/>
    <property type="project" value="TreeGrafter"/>
</dbReference>
<dbReference type="GO" id="GO:0004407">
    <property type="term" value="F:histone deacetylase activity"/>
    <property type="evidence" value="ECO:0007669"/>
    <property type="project" value="InterPro"/>
</dbReference>
<dbReference type="InterPro" id="IPR044150">
    <property type="entry name" value="HDAC_classIV"/>
</dbReference>
<evidence type="ECO:0000313" key="4">
    <source>
        <dbReference type="Proteomes" id="UP000751190"/>
    </source>
</evidence>
<feature type="domain" description="Histone deacetylase" evidence="2">
    <location>
        <begin position="27"/>
        <end position="288"/>
    </location>
</feature>
<name>A0A8J6CHI7_DIALT</name>
<keyword evidence="4" id="KW-1185">Reference proteome</keyword>
<dbReference type="SUPFAM" id="SSF52768">
    <property type="entry name" value="Arginase/deacetylase"/>
    <property type="match status" value="1"/>
</dbReference>
<reference evidence="3" key="1">
    <citation type="submission" date="2021-05" db="EMBL/GenBank/DDBJ databases">
        <title>The genome of the haptophyte Pavlova lutheri (Diacronema luteri, Pavlovales) - a model for lipid biosynthesis in eukaryotic algae.</title>
        <authorList>
            <person name="Hulatt C.J."/>
            <person name="Posewitz M.C."/>
        </authorList>
    </citation>
    <scope>NUCLEOTIDE SEQUENCE</scope>
    <source>
        <strain evidence="3">NIVA-4/92</strain>
    </source>
</reference>
<dbReference type="InterPro" id="IPR000286">
    <property type="entry name" value="HDACs"/>
</dbReference>
<evidence type="ECO:0000259" key="2">
    <source>
        <dbReference type="Pfam" id="PF00850"/>
    </source>
</evidence>
<dbReference type="InterPro" id="IPR037138">
    <property type="entry name" value="His_deacetylse_dom_sf"/>
</dbReference>
<dbReference type="InterPro" id="IPR023801">
    <property type="entry name" value="His_deacetylse_dom"/>
</dbReference>
<accession>A0A8J6CHI7</accession>
<dbReference type="PANTHER" id="PTHR10625">
    <property type="entry name" value="HISTONE DEACETYLASE HDAC1-RELATED"/>
    <property type="match status" value="1"/>
</dbReference>
<comment type="caution">
    <text evidence="3">The sequence shown here is derived from an EMBL/GenBank/DDBJ whole genome shotgun (WGS) entry which is preliminary data.</text>
</comment>
<dbReference type="OMA" id="DGFCIFN"/>
<dbReference type="InterPro" id="IPR023696">
    <property type="entry name" value="Ureohydrolase_dom_sf"/>
</dbReference>
<organism evidence="3 4">
    <name type="scientific">Diacronema lutheri</name>
    <name type="common">Unicellular marine alga</name>
    <name type="synonym">Monochrysis lutheri</name>
    <dbReference type="NCBI Taxonomy" id="2081491"/>
    <lineage>
        <taxon>Eukaryota</taxon>
        <taxon>Haptista</taxon>
        <taxon>Haptophyta</taxon>
        <taxon>Pavlovophyceae</taxon>
        <taxon>Pavlovales</taxon>
        <taxon>Pavlovaceae</taxon>
        <taxon>Diacronema</taxon>
    </lineage>
</organism>
<evidence type="ECO:0000313" key="3">
    <source>
        <dbReference type="EMBL" id="KAG8470255.1"/>
    </source>
</evidence>
<dbReference type="EMBL" id="JAGTXO010000001">
    <property type="protein sequence ID" value="KAG8470255.1"/>
    <property type="molecule type" value="Genomic_DNA"/>
</dbReference>
<dbReference type="PANTHER" id="PTHR10625:SF19">
    <property type="entry name" value="HISTONE DEACETYLASE 12"/>
    <property type="match status" value="1"/>
</dbReference>
<dbReference type="GO" id="GO:0016787">
    <property type="term" value="F:hydrolase activity"/>
    <property type="evidence" value="ECO:0007669"/>
    <property type="project" value="UniProtKB-KW"/>
</dbReference>
<dbReference type="OrthoDB" id="437693at2759"/>
<dbReference type="PRINTS" id="PR01270">
    <property type="entry name" value="HDASUPER"/>
</dbReference>